<keyword evidence="1" id="KW-1133">Transmembrane helix</keyword>
<keyword evidence="1" id="KW-0472">Membrane</keyword>
<dbReference type="EMBL" id="VTHL01000024">
    <property type="protein sequence ID" value="TYZ06408.1"/>
    <property type="molecule type" value="Genomic_DNA"/>
</dbReference>
<feature type="transmembrane region" description="Helical" evidence="1">
    <location>
        <begin position="12"/>
        <end position="36"/>
    </location>
</feature>
<evidence type="ECO:0000256" key="1">
    <source>
        <dbReference type="SAM" id="Phobius"/>
    </source>
</evidence>
<feature type="transmembrane region" description="Helical" evidence="1">
    <location>
        <begin position="70"/>
        <end position="92"/>
    </location>
</feature>
<comment type="caution">
    <text evidence="3">The sequence shown here is derived from an EMBL/GenBank/DDBJ whole genome shotgun (WGS) entry which is preliminary data.</text>
</comment>
<name>A0A5D6UU11_9BACT</name>
<reference evidence="3 4" key="1">
    <citation type="submission" date="2019-08" db="EMBL/GenBank/DDBJ databases">
        <authorList>
            <person name="Seo M.-J."/>
        </authorList>
    </citation>
    <scope>NUCLEOTIDE SEQUENCE [LARGE SCALE GENOMIC DNA]</scope>
    <source>
        <strain evidence="3 4">KIGAM108</strain>
    </source>
</reference>
<dbReference type="InterPro" id="IPR000326">
    <property type="entry name" value="PAP2/HPO"/>
</dbReference>
<dbReference type="Pfam" id="PF01569">
    <property type="entry name" value="PAP2"/>
    <property type="match status" value="1"/>
</dbReference>
<dbReference type="AlphaFoldDB" id="A0A5D6UU11"/>
<organism evidence="3 4">
    <name type="scientific">Hymenobacter lutimineralis</name>
    <dbReference type="NCBI Taxonomy" id="2606448"/>
    <lineage>
        <taxon>Bacteria</taxon>
        <taxon>Pseudomonadati</taxon>
        <taxon>Bacteroidota</taxon>
        <taxon>Cytophagia</taxon>
        <taxon>Cytophagales</taxon>
        <taxon>Hymenobacteraceae</taxon>
        <taxon>Hymenobacter</taxon>
    </lineage>
</organism>
<keyword evidence="4" id="KW-1185">Reference proteome</keyword>
<feature type="transmembrane region" description="Helical" evidence="1">
    <location>
        <begin position="99"/>
        <end position="118"/>
    </location>
</feature>
<feature type="transmembrane region" description="Helical" evidence="1">
    <location>
        <begin position="138"/>
        <end position="159"/>
    </location>
</feature>
<feature type="transmembrane region" description="Helical" evidence="1">
    <location>
        <begin position="198"/>
        <end position="216"/>
    </location>
</feature>
<protein>
    <submittedName>
        <fullName evidence="3">Phosphatase PAP2 family protein</fullName>
    </submittedName>
</protein>
<dbReference type="PANTHER" id="PTHR14969">
    <property type="entry name" value="SPHINGOSINE-1-PHOSPHATE PHOSPHOHYDROLASE"/>
    <property type="match status" value="1"/>
</dbReference>
<dbReference type="Proteomes" id="UP000322791">
    <property type="component" value="Unassembled WGS sequence"/>
</dbReference>
<feature type="domain" description="Phosphatidic acid phosphatase type 2/haloperoxidase" evidence="2">
    <location>
        <begin position="101"/>
        <end position="213"/>
    </location>
</feature>
<feature type="transmembrane region" description="Helical" evidence="1">
    <location>
        <begin position="171"/>
        <end position="192"/>
    </location>
</feature>
<sequence>MTHHLRRLLAGAVLFLTEFALVLLVGVLGVAGFLYISREVLDQDAAPFDEAAFRWTKAFFGAGRQPWVEAITFLASRNFIVPASLALIAWFLVLRRHRWYTLMVPVVALGGICLNLVLKNLYQRPRPLLPLTSASGLSFPSGHAMISACFYGLLIYLVYTHVRQQRWLRIALIGFLSLLILLIGATRVYLRVHYATDVLAGLLAGGTWLLMAIPLLRRLEKTVKKQFKHSPQLTEKQA</sequence>
<dbReference type="RefSeq" id="WP_149072419.1">
    <property type="nucleotide sequence ID" value="NZ_VTHL01000024.1"/>
</dbReference>
<dbReference type="PANTHER" id="PTHR14969:SF13">
    <property type="entry name" value="AT30094P"/>
    <property type="match status" value="1"/>
</dbReference>
<evidence type="ECO:0000313" key="4">
    <source>
        <dbReference type="Proteomes" id="UP000322791"/>
    </source>
</evidence>
<gene>
    <name evidence="3" type="ORF">FY528_18000</name>
</gene>
<dbReference type="Gene3D" id="1.20.144.10">
    <property type="entry name" value="Phosphatidic acid phosphatase type 2/haloperoxidase"/>
    <property type="match status" value="2"/>
</dbReference>
<dbReference type="SUPFAM" id="SSF48317">
    <property type="entry name" value="Acid phosphatase/Vanadium-dependent haloperoxidase"/>
    <property type="match status" value="1"/>
</dbReference>
<dbReference type="CDD" id="cd03392">
    <property type="entry name" value="PAP2_like_2"/>
    <property type="match status" value="1"/>
</dbReference>
<accession>A0A5D6UU11</accession>
<proteinExistence type="predicted"/>
<dbReference type="InterPro" id="IPR036938">
    <property type="entry name" value="PAP2/HPO_sf"/>
</dbReference>
<evidence type="ECO:0000313" key="3">
    <source>
        <dbReference type="EMBL" id="TYZ06408.1"/>
    </source>
</evidence>
<keyword evidence="1" id="KW-0812">Transmembrane</keyword>
<evidence type="ECO:0000259" key="2">
    <source>
        <dbReference type="SMART" id="SM00014"/>
    </source>
</evidence>
<dbReference type="SMART" id="SM00014">
    <property type="entry name" value="acidPPc"/>
    <property type="match status" value="1"/>
</dbReference>